<dbReference type="Proteomes" id="UP000734823">
    <property type="component" value="Unassembled WGS sequence"/>
</dbReference>
<dbReference type="SUPFAM" id="SSF51556">
    <property type="entry name" value="Metallo-dependent hydrolases"/>
    <property type="match status" value="1"/>
</dbReference>
<dbReference type="EC" id="3.5.4.32" evidence="4"/>
<evidence type="ECO:0000259" key="3">
    <source>
        <dbReference type="Pfam" id="PF01979"/>
    </source>
</evidence>
<dbReference type="InterPro" id="IPR011059">
    <property type="entry name" value="Metal-dep_hydrolase_composite"/>
</dbReference>
<sequence length="554" mass="58154">MRLPGRGRAGGGPRGAHGRGARRRRPARPGPGGVRRDRRRAVRVLHPGSDRRHARPRSPRPEADGRRDPRVAGRKPLSLYRIREDPRRGAPRGVPDGGCLVRTVIEGAAVATVDAAGTEFTDGHVVVNGGLIESVGPGPAPDDLPADRRVDGRGCLATPGFVNTHHHLYQWATRGLAQQSDLFDWLVRLYPVWAGIDEETTRAAATAGLVRLARTGCTTAADHHYVFPRDAGDLLGATVHAAAEVGIRLHAVRGSMDRGTSTGGLPPDSLVEDTAAALEGTGEAISRWHDPSPTSFIRVAVGPCSPFSVSADLMTGAAELARAAGVRMHTHLAETLEEEKQCLSEFGCTPVQYAERLGWTGPDVWLAHGVHLSDGAIRTLGQSRTGVAHCPTSNARLGAGIARVADMLAAGVPVGLGADGAASNEDGGLGGELRQAMYLARLRDGAASFDARRALWLATMGGAACLGRQRELGSLEPGKLADVALWRLTGVEHAGIADPVAALVFGSLPPLALLLAGGNTVIEDDESCLVTEADVARDLNAASVRLARKAGMLR</sequence>
<dbReference type="GO" id="GO:0102127">
    <property type="term" value="F:8-oxoguanine deaminase activity"/>
    <property type="evidence" value="ECO:0007669"/>
    <property type="project" value="UniProtKB-EC"/>
</dbReference>
<dbReference type="NCBIfam" id="NF006055">
    <property type="entry name" value="PRK08203.1"/>
    <property type="match status" value="1"/>
</dbReference>
<evidence type="ECO:0000313" key="5">
    <source>
        <dbReference type="Proteomes" id="UP000734823"/>
    </source>
</evidence>
<evidence type="ECO:0000256" key="2">
    <source>
        <dbReference type="SAM" id="MobiDB-lite"/>
    </source>
</evidence>
<accession>A0ABR7L7W2</accession>
<feature type="domain" description="Amidohydrolase-related" evidence="3">
    <location>
        <begin position="157"/>
        <end position="495"/>
    </location>
</feature>
<feature type="region of interest" description="Disordered" evidence="2">
    <location>
        <begin position="1"/>
        <end position="94"/>
    </location>
</feature>
<protein>
    <submittedName>
        <fullName evidence="4">8-oxoguanine deaminase</fullName>
        <ecNumber evidence="4">3.5.4.32</ecNumber>
    </submittedName>
</protein>
<dbReference type="Pfam" id="PF01979">
    <property type="entry name" value="Amidohydro_1"/>
    <property type="match status" value="1"/>
</dbReference>
<organism evidence="4 5">
    <name type="scientific">Actinokineospora xionganensis</name>
    <dbReference type="NCBI Taxonomy" id="2684470"/>
    <lineage>
        <taxon>Bacteria</taxon>
        <taxon>Bacillati</taxon>
        <taxon>Actinomycetota</taxon>
        <taxon>Actinomycetes</taxon>
        <taxon>Pseudonocardiales</taxon>
        <taxon>Pseudonocardiaceae</taxon>
        <taxon>Actinokineospora</taxon>
    </lineage>
</organism>
<dbReference type="Gene3D" id="2.30.40.10">
    <property type="entry name" value="Urease, subunit C, domain 1"/>
    <property type="match status" value="1"/>
</dbReference>
<name>A0ABR7L7W2_9PSEU</name>
<proteinExistence type="predicted"/>
<feature type="compositionally biased region" description="Basic residues" evidence="2">
    <location>
        <begin position="16"/>
        <end position="27"/>
    </location>
</feature>
<keyword evidence="5" id="KW-1185">Reference proteome</keyword>
<dbReference type="InterPro" id="IPR006680">
    <property type="entry name" value="Amidohydro-rel"/>
</dbReference>
<dbReference type="Gene3D" id="3.20.20.140">
    <property type="entry name" value="Metal-dependent hydrolases"/>
    <property type="match status" value="1"/>
</dbReference>
<comment type="caution">
    <text evidence="4">The sequence shown here is derived from an EMBL/GenBank/DDBJ whole genome shotgun (WGS) entry which is preliminary data.</text>
</comment>
<dbReference type="InterPro" id="IPR050287">
    <property type="entry name" value="MTA/SAH_deaminase"/>
</dbReference>
<dbReference type="CDD" id="cd01298">
    <property type="entry name" value="ATZ_TRZ_like"/>
    <property type="match status" value="1"/>
</dbReference>
<dbReference type="SUPFAM" id="SSF51338">
    <property type="entry name" value="Composite domain of metallo-dependent hydrolases"/>
    <property type="match status" value="1"/>
</dbReference>
<evidence type="ECO:0000313" key="4">
    <source>
        <dbReference type="EMBL" id="MBC6448786.1"/>
    </source>
</evidence>
<keyword evidence="1 4" id="KW-0378">Hydrolase</keyword>
<reference evidence="4 5" key="1">
    <citation type="submission" date="2020-06" db="EMBL/GenBank/DDBJ databases">
        <title>Actinokineospora xiongansis sp. nov., isolated from soil of Baiyangdian.</title>
        <authorList>
            <person name="Zhang X."/>
        </authorList>
    </citation>
    <scope>NUCLEOTIDE SEQUENCE [LARGE SCALE GENOMIC DNA]</scope>
    <source>
        <strain evidence="4 5">HBU206404</strain>
    </source>
</reference>
<evidence type="ECO:0000256" key="1">
    <source>
        <dbReference type="ARBA" id="ARBA00022801"/>
    </source>
</evidence>
<dbReference type="EMBL" id="JABVED010000008">
    <property type="protein sequence ID" value="MBC6448786.1"/>
    <property type="molecule type" value="Genomic_DNA"/>
</dbReference>
<dbReference type="InterPro" id="IPR032466">
    <property type="entry name" value="Metal_Hydrolase"/>
</dbReference>
<dbReference type="PANTHER" id="PTHR43794">
    <property type="entry name" value="AMINOHYDROLASE SSNA-RELATED"/>
    <property type="match status" value="1"/>
</dbReference>
<gene>
    <name evidence="4" type="ORF">GPZ80_16570</name>
</gene>
<dbReference type="PANTHER" id="PTHR43794:SF11">
    <property type="entry name" value="AMIDOHYDROLASE-RELATED DOMAIN-CONTAINING PROTEIN"/>
    <property type="match status" value="1"/>
</dbReference>
<feature type="compositionally biased region" description="Basic and acidic residues" evidence="2">
    <location>
        <begin position="59"/>
        <end position="71"/>
    </location>
</feature>